<evidence type="ECO:0000313" key="1">
    <source>
        <dbReference type="EMBL" id="KAH7942158.1"/>
    </source>
</evidence>
<organism evidence="1 2">
    <name type="scientific">Dermacentor silvarum</name>
    <name type="common">Tick</name>
    <dbReference type="NCBI Taxonomy" id="543639"/>
    <lineage>
        <taxon>Eukaryota</taxon>
        <taxon>Metazoa</taxon>
        <taxon>Ecdysozoa</taxon>
        <taxon>Arthropoda</taxon>
        <taxon>Chelicerata</taxon>
        <taxon>Arachnida</taxon>
        <taxon>Acari</taxon>
        <taxon>Parasitiformes</taxon>
        <taxon>Ixodida</taxon>
        <taxon>Ixodoidea</taxon>
        <taxon>Ixodidae</taxon>
        <taxon>Rhipicephalinae</taxon>
        <taxon>Dermacentor</taxon>
    </lineage>
</organism>
<proteinExistence type="predicted"/>
<keyword evidence="2" id="KW-1185">Reference proteome</keyword>
<dbReference type="EMBL" id="CM023476">
    <property type="protein sequence ID" value="KAH7942158.1"/>
    <property type="molecule type" value="Genomic_DNA"/>
</dbReference>
<comment type="caution">
    <text evidence="1">The sequence shown here is derived from an EMBL/GenBank/DDBJ whole genome shotgun (WGS) entry which is preliminary data.</text>
</comment>
<gene>
    <name evidence="1" type="ORF">HPB49_021273</name>
</gene>
<accession>A0ACB8CHC5</accession>
<name>A0ACB8CHC5_DERSI</name>
<reference evidence="1" key="1">
    <citation type="submission" date="2020-05" db="EMBL/GenBank/DDBJ databases">
        <title>Large-scale comparative analyses of tick genomes elucidate their genetic diversity and vector capacities.</title>
        <authorList>
            <person name="Jia N."/>
            <person name="Wang J."/>
            <person name="Shi W."/>
            <person name="Du L."/>
            <person name="Sun Y."/>
            <person name="Zhan W."/>
            <person name="Jiang J."/>
            <person name="Wang Q."/>
            <person name="Zhang B."/>
            <person name="Ji P."/>
            <person name="Sakyi L.B."/>
            <person name="Cui X."/>
            <person name="Yuan T."/>
            <person name="Jiang B."/>
            <person name="Yang W."/>
            <person name="Lam T.T.-Y."/>
            <person name="Chang Q."/>
            <person name="Ding S."/>
            <person name="Wang X."/>
            <person name="Zhu J."/>
            <person name="Ruan X."/>
            <person name="Zhao L."/>
            <person name="Wei J."/>
            <person name="Que T."/>
            <person name="Du C."/>
            <person name="Cheng J."/>
            <person name="Dai P."/>
            <person name="Han X."/>
            <person name="Huang E."/>
            <person name="Gao Y."/>
            <person name="Liu J."/>
            <person name="Shao H."/>
            <person name="Ye R."/>
            <person name="Li L."/>
            <person name="Wei W."/>
            <person name="Wang X."/>
            <person name="Wang C."/>
            <person name="Yang T."/>
            <person name="Huo Q."/>
            <person name="Li W."/>
            <person name="Guo W."/>
            <person name="Chen H."/>
            <person name="Zhou L."/>
            <person name="Ni X."/>
            <person name="Tian J."/>
            <person name="Zhou Y."/>
            <person name="Sheng Y."/>
            <person name="Liu T."/>
            <person name="Pan Y."/>
            <person name="Xia L."/>
            <person name="Li J."/>
            <person name="Zhao F."/>
            <person name="Cao W."/>
        </authorList>
    </citation>
    <scope>NUCLEOTIDE SEQUENCE</scope>
    <source>
        <strain evidence="1">Dsil-2018</strain>
    </source>
</reference>
<evidence type="ECO:0000313" key="2">
    <source>
        <dbReference type="Proteomes" id="UP000821865"/>
    </source>
</evidence>
<sequence length="259" mass="28337">MFSGHGVCPLRRCRRARIANDRSRRQVVAATFRWCRCTTPGLLREEPVSDARPVESARFALSRSAFRSPDVPAWPSPHVGECLATVLPCLVHAFRGHICRFIIVSFKPIHRLGSLELEFSSSGGETSGTKLTELQKMQSERKMLKDSPPECPDAAKALLQGQAGVPSSLEKPSTSRKAGTLTEQSRSQMATNGMLAAQGTSGDSTGAGSRRKRLWRVLKAALPVQVALVLLYCVACLLEPHCCDLLNNFHTSFGPQLRL</sequence>
<protein>
    <submittedName>
        <fullName evidence="1">Uncharacterized protein</fullName>
    </submittedName>
</protein>
<dbReference type="Proteomes" id="UP000821865">
    <property type="component" value="Chromosome 7"/>
</dbReference>